<evidence type="ECO:0000256" key="2">
    <source>
        <dbReference type="ARBA" id="ARBA00016549"/>
    </source>
</evidence>
<comment type="caution">
    <text evidence="5">The sequence shown here is derived from an EMBL/GenBank/DDBJ whole genome shotgun (WGS) entry which is preliminary data.</text>
</comment>
<organism evidence="5 6">
    <name type="scientific">Pigmentiphaga soli</name>
    <dbReference type="NCBI Taxonomy" id="1007095"/>
    <lineage>
        <taxon>Bacteria</taxon>
        <taxon>Pseudomonadati</taxon>
        <taxon>Pseudomonadota</taxon>
        <taxon>Betaproteobacteria</taxon>
        <taxon>Burkholderiales</taxon>
        <taxon>Alcaligenaceae</taxon>
        <taxon>Pigmentiphaga</taxon>
    </lineage>
</organism>
<evidence type="ECO:0000256" key="1">
    <source>
        <dbReference type="ARBA" id="ARBA00001968"/>
    </source>
</evidence>
<dbReference type="PANTHER" id="PTHR33254:SF4">
    <property type="entry name" value="4-HYDROXY-4-METHYL-2-OXOGLUTARATE ALDOLASE 3-RELATED"/>
    <property type="match status" value="1"/>
</dbReference>
<evidence type="ECO:0000313" key="5">
    <source>
        <dbReference type="EMBL" id="GAA4334760.1"/>
    </source>
</evidence>
<evidence type="ECO:0000313" key="6">
    <source>
        <dbReference type="Proteomes" id="UP001501671"/>
    </source>
</evidence>
<evidence type="ECO:0000256" key="4">
    <source>
        <dbReference type="ARBA" id="ARBA00030169"/>
    </source>
</evidence>
<name>A0ABP8H5X9_9BURK</name>
<dbReference type="EMBL" id="BAABFO010000012">
    <property type="protein sequence ID" value="GAA4334760.1"/>
    <property type="molecule type" value="Genomic_DNA"/>
</dbReference>
<protein>
    <recommendedName>
        <fullName evidence="2">Putative 4-hydroxy-4-methyl-2-oxoglutarate aldolase</fullName>
    </recommendedName>
    <alternativeName>
        <fullName evidence="3">Regulator of ribonuclease activity homolog</fullName>
    </alternativeName>
    <alternativeName>
        <fullName evidence="4">RraA-like protein</fullName>
    </alternativeName>
</protein>
<dbReference type="Proteomes" id="UP001501671">
    <property type="component" value="Unassembled WGS sequence"/>
</dbReference>
<accession>A0ABP8H5X9</accession>
<comment type="cofactor">
    <cofactor evidence="1">
        <name>a divalent metal cation</name>
        <dbReference type="ChEBI" id="CHEBI:60240"/>
    </cofactor>
</comment>
<dbReference type="RefSeq" id="WP_345250370.1">
    <property type="nucleotide sequence ID" value="NZ_BAABFO010000012.1"/>
</dbReference>
<keyword evidence="6" id="KW-1185">Reference proteome</keyword>
<proteinExistence type="predicted"/>
<dbReference type="Gene3D" id="3.50.30.40">
    <property type="entry name" value="Ribonuclease E inhibitor RraA/RraA-like"/>
    <property type="match status" value="1"/>
</dbReference>
<dbReference type="InterPro" id="IPR005493">
    <property type="entry name" value="RraA/RraA-like"/>
</dbReference>
<dbReference type="PANTHER" id="PTHR33254">
    <property type="entry name" value="4-HYDROXY-4-METHYL-2-OXOGLUTARATE ALDOLASE 3-RELATED"/>
    <property type="match status" value="1"/>
</dbReference>
<evidence type="ECO:0000256" key="3">
    <source>
        <dbReference type="ARBA" id="ARBA00029596"/>
    </source>
</evidence>
<dbReference type="CDD" id="cd16841">
    <property type="entry name" value="RraA_family"/>
    <property type="match status" value="1"/>
</dbReference>
<dbReference type="InterPro" id="IPR036704">
    <property type="entry name" value="RraA/RraA-like_sf"/>
</dbReference>
<dbReference type="Pfam" id="PF03737">
    <property type="entry name" value="RraA-like"/>
    <property type="match status" value="1"/>
</dbReference>
<dbReference type="SUPFAM" id="SSF89562">
    <property type="entry name" value="RraA-like"/>
    <property type="match status" value="1"/>
</dbReference>
<sequence>MANDFTPEQRKRIRERYLRVDTSNVADVLDTLGYLDQGLSPDFRPYPREAGQLAGWAYTVRGQMTPYELGGDADKMQACQGLSEGEISVWSGDGQGICYFGELIAIGMKERGCLGALVDGGVRDVRWIGAQKFPVYARYRTPVQSIGRWKVNAWQIPVYLRGATTPLVRVRPGDFILGDDDGVIVIPFEIVERVLDEAEGLTQKEVQIRARLQEGLTLAQALEQFGHV</sequence>
<reference evidence="6" key="1">
    <citation type="journal article" date="2019" name="Int. J. Syst. Evol. Microbiol.">
        <title>The Global Catalogue of Microorganisms (GCM) 10K type strain sequencing project: providing services to taxonomists for standard genome sequencing and annotation.</title>
        <authorList>
            <consortium name="The Broad Institute Genomics Platform"/>
            <consortium name="The Broad Institute Genome Sequencing Center for Infectious Disease"/>
            <person name="Wu L."/>
            <person name="Ma J."/>
        </authorList>
    </citation>
    <scope>NUCLEOTIDE SEQUENCE [LARGE SCALE GENOMIC DNA]</scope>
    <source>
        <strain evidence="6">JCM 17666</strain>
    </source>
</reference>
<gene>
    <name evidence="5" type="ORF">GCM10023144_27330</name>
</gene>